<proteinExistence type="predicted"/>
<dbReference type="EMBL" id="GBXM01064740">
    <property type="protein sequence ID" value="JAH43837.1"/>
    <property type="molecule type" value="Transcribed_RNA"/>
</dbReference>
<name>A0A0E9SRH3_ANGAN</name>
<sequence>MYCTASGMRFISFIIIPACSSALAAWNKALFSVWYSASFR</sequence>
<evidence type="ECO:0000313" key="1">
    <source>
        <dbReference type="EMBL" id="JAH43837.1"/>
    </source>
</evidence>
<accession>A0A0E9SRH3</accession>
<reference evidence="1" key="1">
    <citation type="submission" date="2014-11" db="EMBL/GenBank/DDBJ databases">
        <authorList>
            <person name="Amaro Gonzalez C."/>
        </authorList>
    </citation>
    <scope>NUCLEOTIDE SEQUENCE</scope>
</reference>
<dbReference type="AlphaFoldDB" id="A0A0E9SRH3"/>
<organism evidence="1">
    <name type="scientific">Anguilla anguilla</name>
    <name type="common">European freshwater eel</name>
    <name type="synonym">Muraena anguilla</name>
    <dbReference type="NCBI Taxonomy" id="7936"/>
    <lineage>
        <taxon>Eukaryota</taxon>
        <taxon>Metazoa</taxon>
        <taxon>Chordata</taxon>
        <taxon>Craniata</taxon>
        <taxon>Vertebrata</taxon>
        <taxon>Euteleostomi</taxon>
        <taxon>Actinopterygii</taxon>
        <taxon>Neopterygii</taxon>
        <taxon>Teleostei</taxon>
        <taxon>Anguilliformes</taxon>
        <taxon>Anguillidae</taxon>
        <taxon>Anguilla</taxon>
    </lineage>
</organism>
<protein>
    <submittedName>
        <fullName evidence="1">Uncharacterized protein</fullName>
    </submittedName>
</protein>
<reference evidence="1" key="2">
    <citation type="journal article" date="2015" name="Fish Shellfish Immunol.">
        <title>Early steps in the European eel (Anguilla anguilla)-Vibrio vulnificus interaction in the gills: Role of the RtxA13 toxin.</title>
        <authorList>
            <person name="Callol A."/>
            <person name="Pajuelo D."/>
            <person name="Ebbesson L."/>
            <person name="Teles M."/>
            <person name="MacKenzie S."/>
            <person name="Amaro C."/>
        </authorList>
    </citation>
    <scope>NUCLEOTIDE SEQUENCE</scope>
</reference>